<feature type="repeat" description="ANK" evidence="3">
    <location>
        <begin position="843"/>
        <end position="868"/>
    </location>
</feature>
<organism evidence="6 7">
    <name type="scientific">Penicillium chermesinum</name>
    <dbReference type="NCBI Taxonomy" id="63820"/>
    <lineage>
        <taxon>Eukaryota</taxon>
        <taxon>Fungi</taxon>
        <taxon>Dikarya</taxon>
        <taxon>Ascomycota</taxon>
        <taxon>Pezizomycotina</taxon>
        <taxon>Eurotiomycetes</taxon>
        <taxon>Eurotiomycetidae</taxon>
        <taxon>Eurotiales</taxon>
        <taxon>Aspergillaceae</taxon>
        <taxon>Penicillium</taxon>
    </lineage>
</organism>
<evidence type="ECO:0000259" key="5">
    <source>
        <dbReference type="Pfam" id="PF24883"/>
    </source>
</evidence>
<proteinExistence type="predicted"/>
<sequence length="1166" mass="129596">MVALPQGLIPAPRLKPAIRLAQAVSEYEADLTGDQKAQFNHHRARASQKPPSIQDVMQLTAEIDEQLSTKFRGRCLGTRTTNFLQSVQQFAALGDTLVGGSQNLVASGVWALVRTSLMLILQFSTYFEKVSSLFMVIGRSAPRYEKLALLYPRSKDLQSFLFEYFGVVVRLCHQMLRFTQKSTIGKIGATLNDADLISFQSQLESWAKEIRDEANYLMAQRIEEQASLVTQIWSRKPSKEVTHQRQMKAYLNALDFCSSYDYMSTWKQLRKAGSTTLFRQFSPYVEWRSRVHSSSLILTGRLGFGKSVLLANIVDDLHLFAQGQNVSVAFFFCRHDMPASLRPRTIIGSLARQLLWRAPRLQETSEAYNLNDDLDEYASIRRLLDGTLSPSFRAFLVIDGLDECEVADRQVVLQELRWLQQKFSVLLCQSVRKEPRDPHGIDPEWEELADPLIAAIPDNSSDIEAFIETELEDRIKSGKLTMRDPLLVLEIQDALLKGSQGMFLWVALQIDNLCAMGTDESIRQALADLPQTLSGTFSRILRRVDDSSIAKSNQRRILELIVAARYPLTLDELREALSVVPGDTVWDSAKLINDIFATLACCGSLLTLDEEENTVRLVHGSVRQFLIGPESTNESKFTFHEAHKRMTDTIVTYLNYGIFETQVSTRVIPQLQSSSAPAAIIRSNLAVPSAARELALNLLKLRRTPGFNMGKTMAQYRPRPETVSNHDFRFLTYAKCNCLYHILCTLQTASEASNPDDLLLRLLNGPILDLEKSDEINKLLLLAAERGIEPIVTLLLHSGKINPNTADSSGRTPLHLAASSGHDAIVKNLVDSEKVDAGIADEKGQNALHVASLNGHDSTVRLLLESGVVNINATDHFDQTPLHLALQRSSNKSTAKTILSFPSAKLDLQDSEGQTPLHRAIAYGNTEAAAILLKSGKVNLNAQDKLGQTPLHIAALTLGTELVAKELIGLESTDPNLLDYNMGTPLHRAVKSANIPVMRILLDSKRLHQPFEIHGHGINSKTRTIMHVAAQHGNIGVTKTLLEYEGVDCNGTDTYGKTPLHYAARRGNAGFVKVMLQSDGIRPDIQDNYGRTPLHAAVMHEHNYIADLLMASGKIRGDEVDEDGLTAFDYKAILNNLTSGPGSATSREAIISARRRREQEEFVVSP</sequence>
<feature type="domain" description="Nephrocystin 3-like N-terminal" evidence="5">
    <location>
        <begin position="279"/>
        <end position="419"/>
    </location>
</feature>
<protein>
    <recommendedName>
        <fullName evidence="8">NACHT domain-containing protein</fullName>
    </recommendedName>
</protein>
<dbReference type="InterPro" id="IPR027417">
    <property type="entry name" value="P-loop_NTPase"/>
</dbReference>
<reference evidence="6" key="1">
    <citation type="submission" date="2022-11" db="EMBL/GenBank/DDBJ databases">
        <authorList>
            <person name="Petersen C."/>
        </authorList>
    </citation>
    <scope>NUCLEOTIDE SEQUENCE</scope>
    <source>
        <strain evidence="6">IBT 19713</strain>
    </source>
</reference>
<feature type="repeat" description="ANK" evidence="3">
    <location>
        <begin position="809"/>
        <end position="831"/>
    </location>
</feature>
<feature type="repeat" description="ANK" evidence="3">
    <location>
        <begin position="912"/>
        <end position="945"/>
    </location>
</feature>
<dbReference type="EMBL" id="JAPQKS010000007">
    <property type="protein sequence ID" value="KAJ5220231.1"/>
    <property type="molecule type" value="Genomic_DNA"/>
</dbReference>
<keyword evidence="2 3" id="KW-0040">ANK repeat</keyword>
<dbReference type="Proteomes" id="UP001150941">
    <property type="component" value="Unassembled WGS sequence"/>
</dbReference>
<dbReference type="InterPro" id="IPR002110">
    <property type="entry name" value="Ankyrin_rpt"/>
</dbReference>
<dbReference type="RefSeq" id="XP_058327061.1">
    <property type="nucleotide sequence ID" value="XM_058478731.1"/>
</dbReference>
<keyword evidence="7" id="KW-1185">Reference proteome</keyword>
<dbReference type="SMART" id="SM00248">
    <property type="entry name" value="ANK"/>
    <property type="match status" value="10"/>
</dbReference>
<dbReference type="Pfam" id="PF13637">
    <property type="entry name" value="Ank_4"/>
    <property type="match status" value="1"/>
</dbReference>
<gene>
    <name evidence="6" type="ORF">N7468_009435</name>
</gene>
<dbReference type="InterPro" id="IPR056884">
    <property type="entry name" value="NPHP3-like_N"/>
</dbReference>
<dbReference type="OrthoDB" id="1577640at2759"/>
<evidence type="ECO:0000313" key="7">
    <source>
        <dbReference type="Proteomes" id="UP001150941"/>
    </source>
</evidence>
<reference evidence="6" key="2">
    <citation type="journal article" date="2023" name="IMA Fungus">
        <title>Comparative genomic study of the Penicillium genus elucidates a diverse pangenome and 15 lateral gene transfer events.</title>
        <authorList>
            <person name="Petersen C."/>
            <person name="Sorensen T."/>
            <person name="Nielsen M.R."/>
            <person name="Sondergaard T.E."/>
            <person name="Sorensen J.L."/>
            <person name="Fitzpatrick D.A."/>
            <person name="Frisvad J.C."/>
            <person name="Nielsen K.L."/>
        </authorList>
    </citation>
    <scope>NUCLEOTIDE SEQUENCE</scope>
    <source>
        <strain evidence="6">IBT 19713</strain>
    </source>
</reference>
<dbReference type="SUPFAM" id="SSF48403">
    <property type="entry name" value="Ankyrin repeat"/>
    <property type="match status" value="1"/>
</dbReference>
<evidence type="ECO:0000256" key="3">
    <source>
        <dbReference type="PROSITE-ProRule" id="PRU00023"/>
    </source>
</evidence>
<feature type="repeat" description="ANK" evidence="3">
    <location>
        <begin position="1055"/>
        <end position="1088"/>
    </location>
</feature>
<dbReference type="InterPro" id="IPR054471">
    <property type="entry name" value="GPIID_WHD"/>
</dbReference>
<dbReference type="Pfam" id="PF22939">
    <property type="entry name" value="WHD_GPIID"/>
    <property type="match status" value="1"/>
</dbReference>
<evidence type="ECO:0000259" key="4">
    <source>
        <dbReference type="Pfam" id="PF22939"/>
    </source>
</evidence>
<dbReference type="AlphaFoldDB" id="A0A9W9NHS6"/>
<keyword evidence="1" id="KW-0677">Repeat</keyword>
<dbReference type="Pfam" id="PF00023">
    <property type="entry name" value="Ank"/>
    <property type="match status" value="1"/>
</dbReference>
<dbReference type="Pfam" id="PF12796">
    <property type="entry name" value="Ank_2"/>
    <property type="match status" value="3"/>
</dbReference>
<evidence type="ECO:0000256" key="2">
    <source>
        <dbReference type="ARBA" id="ARBA00023043"/>
    </source>
</evidence>
<feature type="repeat" description="ANK" evidence="3">
    <location>
        <begin position="1089"/>
        <end position="1113"/>
    </location>
</feature>
<dbReference type="InterPro" id="IPR036770">
    <property type="entry name" value="Ankyrin_rpt-contain_sf"/>
</dbReference>
<evidence type="ECO:0008006" key="8">
    <source>
        <dbReference type="Google" id="ProtNLM"/>
    </source>
</evidence>
<comment type="caution">
    <text evidence="6">The sequence shown here is derived from an EMBL/GenBank/DDBJ whole genome shotgun (WGS) entry which is preliminary data.</text>
</comment>
<dbReference type="Gene3D" id="1.25.40.20">
    <property type="entry name" value="Ankyrin repeat-containing domain"/>
    <property type="match status" value="4"/>
</dbReference>
<dbReference type="PROSITE" id="PS50088">
    <property type="entry name" value="ANK_REPEAT"/>
    <property type="match status" value="5"/>
</dbReference>
<dbReference type="PROSITE" id="PS50297">
    <property type="entry name" value="ANK_REP_REGION"/>
    <property type="match status" value="5"/>
</dbReference>
<dbReference type="SUPFAM" id="SSF52540">
    <property type="entry name" value="P-loop containing nucleoside triphosphate hydrolases"/>
    <property type="match status" value="1"/>
</dbReference>
<evidence type="ECO:0000313" key="6">
    <source>
        <dbReference type="EMBL" id="KAJ5220231.1"/>
    </source>
</evidence>
<dbReference type="Gene3D" id="3.40.50.300">
    <property type="entry name" value="P-loop containing nucleotide triphosphate hydrolases"/>
    <property type="match status" value="1"/>
</dbReference>
<evidence type="ECO:0000256" key="1">
    <source>
        <dbReference type="ARBA" id="ARBA00022737"/>
    </source>
</evidence>
<dbReference type="PANTHER" id="PTHR24198">
    <property type="entry name" value="ANKYRIN REPEAT AND PROTEIN KINASE DOMAIN-CONTAINING PROTEIN"/>
    <property type="match status" value="1"/>
</dbReference>
<dbReference type="GeneID" id="83206034"/>
<feature type="domain" description="GPI inositol-deacylase winged helix" evidence="4">
    <location>
        <begin position="550"/>
        <end position="629"/>
    </location>
</feature>
<dbReference type="PANTHER" id="PTHR24198:SF165">
    <property type="entry name" value="ANKYRIN REPEAT-CONTAINING PROTEIN-RELATED"/>
    <property type="match status" value="1"/>
</dbReference>
<dbReference type="Pfam" id="PF24883">
    <property type="entry name" value="NPHP3_N"/>
    <property type="match status" value="1"/>
</dbReference>
<accession>A0A9W9NHS6</accession>
<name>A0A9W9NHS6_9EURO</name>